<keyword evidence="1" id="KW-1133">Transmembrane helix</keyword>
<evidence type="ECO:0000313" key="3">
    <source>
        <dbReference type="EMBL" id="CAF0890685.1"/>
    </source>
</evidence>
<comment type="caution">
    <text evidence="3">The sequence shown here is derived from an EMBL/GenBank/DDBJ whole genome shotgun (WGS) entry which is preliminary data.</text>
</comment>
<dbReference type="CDD" id="cd00170">
    <property type="entry name" value="SEC14"/>
    <property type="match status" value="1"/>
</dbReference>
<dbReference type="InterPro" id="IPR001251">
    <property type="entry name" value="CRAL-TRIO_dom"/>
</dbReference>
<evidence type="ECO:0000256" key="1">
    <source>
        <dbReference type="SAM" id="Phobius"/>
    </source>
</evidence>
<organism evidence="3 5">
    <name type="scientific">Rotaria sordida</name>
    <dbReference type="NCBI Taxonomy" id="392033"/>
    <lineage>
        <taxon>Eukaryota</taxon>
        <taxon>Metazoa</taxon>
        <taxon>Spiralia</taxon>
        <taxon>Gnathifera</taxon>
        <taxon>Rotifera</taxon>
        <taxon>Eurotatoria</taxon>
        <taxon>Bdelloidea</taxon>
        <taxon>Philodinida</taxon>
        <taxon>Philodinidae</taxon>
        <taxon>Rotaria</taxon>
    </lineage>
</organism>
<dbReference type="Proteomes" id="UP000663870">
    <property type="component" value="Unassembled WGS sequence"/>
</dbReference>
<gene>
    <name evidence="4" type="ORF">JXQ802_LOCUS14339</name>
    <name evidence="3" type="ORF">PYM288_LOCUS9008</name>
</gene>
<evidence type="ECO:0000313" key="6">
    <source>
        <dbReference type="Proteomes" id="UP000663870"/>
    </source>
</evidence>
<dbReference type="EMBL" id="CAJNOH010000126">
    <property type="protein sequence ID" value="CAF0890685.1"/>
    <property type="molecule type" value="Genomic_DNA"/>
</dbReference>
<proteinExistence type="predicted"/>
<dbReference type="Proteomes" id="UP000663854">
    <property type="component" value="Unassembled WGS sequence"/>
</dbReference>
<keyword evidence="1" id="KW-0812">Transmembrane</keyword>
<sequence>MASSIPQFQTLITVEEFRKLVNEHFEKQISEGQLYDARDIERFNTIDLYTLMFIQHGQFGTSFNQEQALHVFNAAMSWRKRRNVYDISTDEFPAEYIDRQVVYFKNNDKYHHRLLHIIISKFNKGRENKDTVKRFLTYNFEQQVREYPGEKIVILFDMSGTGIGNLDYDLVKFLIASMQLLYPGLVAYILLFNMPFLLSAAWKLIRTWLASEAGQFVKYANNKSIGDFIPPDQLPVKMGGTADDDN</sequence>
<feature type="transmembrane region" description="Helical" evidence="1">
    <location>
        <begin position="180"/>
        <end position="202"/>
    </location>
</feature>
<dbReference type="Pfam" id="PF00650">
    <property type="entry name" value="CRAL_TRIO"/>
    <property type="match status" value="1"/>
</dbReference>
<dbReference type="SMART" id="SM00516">
    <property type="entry name" value="SEC14"/>
    <property type="match status" value="1"/>
</dbReference>
<dbReference type="Gene3D" id="3.40.525.10">
    <property type="entry name" value="CRAL-TRIO lipid binding domain"/>
    <property type="match status" value="1"/>
</dbReference>
<dbReference type="InterPro" id="IPR053012">
    <property type="entry name" value="ER-organelle_contact"/>
</dbReference>
<keyword evidence="1" id="KW-0472">Membrane</keyword>
<evidence type="ECO:0000259" key="2">
    <source>
        <dbReference type="PROSITE" id="PS50191"/>
    </source>
</evidence>
<dbReference type="EMBL" id="CAJNOL010000320">
    <property type="protein sequence ID" value="CAF1004416.1"/>
    <property type="molecule type" value="Genomic_DNA"/>
</dbReference>
<dbReference type="SUPFAM" id="SSF52087">
    <property type="entry name" value="CRAL/TRIO domain"/>
    <property type="match status" value="1"/>
</dbReference>
<reference evidence="3" key="1">
    <citation type="submission" date="2021-02" db="EMBL/GenBank/DDBJ databases">
        <authorList>
            <person name="Nowell W R."/>
        </authorList>
    </citation>
    <scope>NUCLEOTIDE SEQUENCE</scope>
</reference>
<evidence type="ECO:0000313" key="4">
    <source>
        <dbReference type="EMBL" id="CAF1004416.1"/>
    </source>
</evidence>
<dbReference type="InterPro" id="IPR036865">
    <property type="entry name" value="CRAL-TRIO_dom_sf"/>
</dbReference>
<feature type="domain" description="CRAL-TRIO" evidence="2">
    <location>
        <begin position="84"/>
        <end position="246"/>
    </location>
</feature>
<keyword evidence="6" id="KW-1185">Reference proteome</keyword>
<dbReference type="GO" id="GO:0012505">
    <property type="term" value="C:endomembrane system"/>
    <property type="evidence" value="ECO:0007669"/>
    <property type="project" value="TreeGrafter"/>
</dbReference>
<evidence type="ECO:0000313" key="5">
    <source>
        <dbReference type="Proteomes" id="UP000663854"/>
    </source>
</evidence>
<name>A0A813YW83_9BILA</name>
<protein>
    <recommendedName>
        <fullName evidence="2">CRAL-TRIO domain-containing protein</fullName>
    </recommendedName>
</protein>
<dbReference type="AlphaFoldDB" id="A0A813YW83"/>
<accession>A0A813YW83</accession>
<dbReference type="PANTHER" id="PTHR46384:SF1">
    <property type="entry name" value="MOTILE SPERM DOMAIN-CONTAINING PROTEIN 2"/>
    <property type="match status" value="1"/>
</dbReference>
<dbReference type="GO" id="GO:0140284">
    <property type="term" value="C:endoplasmic reticulum-endosome membrane contact site"/>
    <property type="evidence" value="ECO:0007669"/>
    <property type="project" value="TreeGrafter"/>
</dbReference>
<dbReference type="PROSITE" id="PS50191">
    <property type="entry name" value="CRAL_TRIO"/>
    <property type="match status" value="1"/>
</dbReference>
<dbReference type="PANTHER" id="PTHR46384">
    <property type="entry name" value="MOTILE SPERM DOMAIN-CONTAINING PROTEIN 2"/>
    <property type="match status" value="1"/>
</dbReference>